<sequence length="247" mass="25273">MTERFTDRTVVITGAGQGIGWAVAEHFAAEGARVVGVDVAESIAERMSELPGAGHIGIRQDLTSPTAAEDVMRDVDSSTDGASVLVNSAGVGLIAPAGELSAETWTTTIAVNLSASFFMAQAAGRRMVERGFGRVVNISSQAAELGLAGHAAYSASKAGVLGFTRVMAVEWAGSGVTVNAVSPTIVGTELGKRVWSGERGEAARAEIPAGRFAEPEEVAALVGFVASAEAAMITGENIRIDGGRSVI</sequence>
<dbReference type="Pfam" id="PF13561">
    <property type="entry name" value="adh_short_C2"/>
    <property type="match status" value="1"/>
</dbReference>
<dbReference type="InterPro" id="IPR050259">
    <property type="entry name" value="SDR"/>
</dbReference>
<dbReference type="NCBIfam" id="NF005309">
    <property type="entry name" value="PRK06841.1"/>
    <property type="match status" value="1"/>
</dbReference>
<evidence type="ECO:0000256" key="1">
    <source>
        <dbReference type="ARBA" id="ARBA00006484"/>
    </source>
</evidence>
<dbReference type="EMBL" id="DXGD01000030">
    <property type="protein sequence ID" value="HIW98660.1"/>
    <property type="molecule type" value="Genomic_DNA"/>
</dbReference>
<dbReference type="GO" id="GO:0032787">
    <property type="term" value="P:monocarboxylic acid metabolic process"/>
    <property type="evidence" value="ECO:0007669"/>
    <property type="project" value="UniProtKB-ARBA"/>
</dbReference>
<accession>A0A9D1S0L3</accession>
<dbReference type="FunFam" id="3.40.50.720:FF:000084">
    <property type="entry name" value="Short-chain dehydrogenase reductase"/>
    <property type="match status" value="1"/>
</dbReference>
<reference evidence="3" key="1">
    <citation type="journal article" date="2021" name="PeerJ">
        <title>Extensive microbial diversity within the chicken gut microbiome revealed by metagenomics and culture.</title>
        <authorList>
            <person name="Gilroy R."/>
            <person name="Ravi A."/>
            <person name="Getino M."/>
            <person name="Pursley I."/>
            <person name="Horton D.L."/>
            <person name="Alikhan N.F."/>
            <person name="Baker D."/>
            <person name="Gharbi K."/>
            <person name="Hall N."/>
            <person name="Watson M."/>
            <person name="Adriaenssens E.M."/>
            <person name="Foster-Nyarko E."/>
            <person name="Jarju S."/>
            <person name="Secka A."/>
            <person name="Antonio M."/>
            <person name="Oren A."/>
            <person name="Chaudhuri R.R."/>
            <person name="La Ragione R."/>
            <person name="Hildebrand F."/>
            <person name="Pallen M.J."/>
        </authorList>
    </citation>
    <scope>NUCLEOTIDE SEQUENCE</scope>
    <source>
        <strain evidence="3">ChiHejej3B27-3195</strain>
    </source>
</reference>
<dbReference type="Proteomes" id="UP000824151">
    <property type="component" value="Unassembled WGS sequence"/>
</dbReference>
<dbReference type="Gene3D" id="3.40.50.720">
    <property type="entry name" value="NAD(P)-binding Rossmann-like Domain"/>
    <property type="match status" value="1"/>
</dbReference>
<dbReference type="SUPFAM" id="SSF51735">
    <property type="entry name" value="NAD(P)-binding Rossmann-fold domains"/>
    <property type="match status" value="1"/>
</dbReference>
<keyword evidence="2" id="KW-0560">Oxidoreductase</keyword>
<dbReference type="InterPro" id="IPR036291">
    <property type="entry name" value="NAD(P)-bd_dom_sf"/>
</dbReference>
<evidence type="ECO:0000256" key="2">
    <source>
        <dbReference type="ARBA" id="ARBA00023002"/>
    </source>
</evidence>
<comment type="caution">
    <text evidence="3">The sequence shown here is derived from an EMBL/GenBank/DDBJ whole genome shotgun (WGS) entry which is preliminary data.</text>
</comment>
<dbReference type="PANTHER" id="PTHR42879:SF2">
    <property type="entry name" value="3-OXOACYL-[ACYL-CARRIER-PROTEIN] REDUCTASE FABG"/>
    <property type="match status" value="1"/>
</dbReference>
<proteinExistence type="inferred from homology"/>
<gene>
    <name evidence="3" type="ORF">H9871_00795</name>
</gene>
<evidence type="ECO:0000313" key="3">
    <source>
        <dbReference type="EMBL" id="HIW98660.1"/>
    </source>
</evidence>
<name>A0A9D1S0L3_9MICC</name>
<dbReference type="PRINTS" id="PR00081">
    <property type="entry name" value="GDHRDH"/>
</dbReference>
<dbReference type="AlphaFoldDB" id="A0A9D1S0L3"/>
<organism evidence="3 4">
    <name type="scientific">Candidatus Nesterenkonia stercoripullorum</name>
    <dbReference type="NCBI Taxonomy" id="2838701"/>
    <lineage>
        <taxon>Bacteria</taxon>
        <taxon>Bacillati</taxon>
        <taxon>Actinomycetota</taxon>
        <taxon>Actinomycetes</taxon>
        <taxon>Micrococcales</taxon>
        <taxon>Micrococcaceae</taxon>
        <taxon>Nesterenkonia</taxon>
    </lineage>
</organism>
<dbReference type="PROSITE" id="PS00061">
    <property type="entry name" value="ADH_SHORT"/>
    <property type="match status" value="1"/>
</dbReference>
<dbReference type="InterPro" id="IPR020904">
    <property type="entry name" value="Sc_DH/Rdtase_CS"/>
</dbReference>
<reference evidence="3" key="2">
    <citation type="submission" date="2021-04" db="EMBL/GenBank/DDBJ databases">
        <authorList>
            <person name="Gilroy R."/>
        </authorList>
    </citation>
    <scope>NUCLEOTIDE SEQUENCE</scope>
    <source>
        <strain evidence="3">ChiHejej3B27-3195</strain>
    </source>
</reference>
<dbReference type="PANTHER" id="PTHR42879">
    <property type="entry name" value="3-OXOACYL-(ACYL-CARRIER-PROTEIN) REDUCTASE"/>
    <property type="match status" value="1"/>
</dbReference>
<comment type="similarity">
    <text evidence="1">Belongs to the short-chain dehydrogenases/reductases (SDR) family.</text>
</comment>
<protein>
    <submittedName>
        <fullName evidence="3">D-threitol dehydrogenase</fullName>
    </submittedName>
</protein>
<dbReference type="GO" id="GO:0016491">
    <property type="term" value="F:oxidoreductase activity"/>
    <property type="evidence" value="ECO:0007669"/>
    <property type="project" value="UniProtKB-KW"/>
</dbReference>
<evidence type="ECO:0000313" key="4">
    <source>
        <dbReference type="Proteomes" id="UP000824151"/>
    </source>
</evidence>
<dbReference type="CDD" id="cd05233">
    <property type="entry name" value="SDR_c"/>
    <property type="match status" value="1"/>
</dbReference>
<dbReference type="PRINTS" id="PR00080">
    <property type="entry name" value="SDRFAMILY"/>
</dbReference>
<dbReference type="InterPro" id="IPR002347">
    <property type="entry name" value="SDR_fam"/>
</dbReference>